<reference evidence="3 4" key="1">
    <citation type="journal article" date="2017" name="BMC Genomics">
        <title>Genomic analysis of methanogenic archaea reveals a shift towards energy conservation.</title>
        <authorList>
            <person name="Gilmore S.P."/>
            <person name="Henske J.K."/>
            <person name="Sexton J.A."/>
            <person name="Solomon K.V."/>
            <person name="Seppala S."/>
            <person name="Yoo J.I."/>
            <person name="Huyett L.M."/>
            <person name="Pressman A."/>
            <person name="Cogan J.Z."/>
            <person name="Kivenson V."/>
            <person name="Peng X."/>
            <person name="Tan Y."/>
            <person name="Valentine D.L."/>
            <person name="O'Malley M.A."/>
        </authorList>
    </citation>
    <scope>NUCLEOTIDE SEQUENCE [LARGE SCALE GENOMIC DNA]</scope>
    <source>
        <strain evidence="3 4">M.o.H.</strain>
    </source>
</reference>
<sequence>MSKKYWGLILGLILLYGTFSYYYMVTFDNHDSNWNYHELQKISKNESSFSFAVYGDSANSDGRFNHLIKSLNSKNVLFSVDNGDLTTSGTPMHFGYFLIDAKQLKAPLLTNIGNHDLSGSGSESNYINVFGNPYYSFSEKNSYFIVLDDANSNVNDTQMNWLKNELKKSQNYKYRFIFMHIPLYDPRYNFKGEGLSLGNSTTAKTLNNLFDEYNVTMLFTSHIHGYFQGVWGKTSFITTGGAGSPLSKPHAGVNNTENYFYHYILVNVTDNGVNYEVVRYN</sequence>
<proteinExistence type="predicted"/>
<dbReference type="InterPro" id="IPR004843">
    <property type="entry name" value="Calcineurin-like_PHP"/>
</dbReference>
<name>A0A2A2H2T0_METBR</name>
<dbReference type="GO" id="GO:0016787">
    <property type="term" value="F:hydrolase activity"/>
    <property type="evidence" value="ECO:0007669"/>
    <property type="project" value="InterPro"/>
</dbReference>
<keyword evidence="1" id="KW-0812">Transmembrane</keyword>
<keyword evidence="1" id="KW-1133">Transmembrane helix</keyword>
<dbReference type="CDD" id="cd00838">
    <property type="entry name" value="MPP_superfamily"/>
    <property type="match status" value="1"/>
</dbReference>
<evidence type="ECO:0000313" key="4">
    <source>
        <dbReference type="Proteomes" id="UP000217784"/>
    </source>
</evidence>
<evidence type="ECO:0000256" key="1">
    <source>
        <dbReference type="SAM" id="Phobius"/>
    </source>
</evidence>
<dbReference type="PANTHER" id="PTHR43143">
    <property type="entry name" value="METALLOPHOSPHOESTERASE, CALCINEURIN SUPERFAMILY"/>
    <property type="match status" value="1"/>
</dbReference>
<dbReference type="InterPro" id="IPR051918">
    <property type="entry name" value="STPP_CPPED1"/>
</dbReference>
<dbReference type="EMBL" id="LMVM01000037">
    <property type="protein sequence ID" value="PAV03610.1"/>
    <property type="molecule type" value="Genomic_DNA"/>
</dbReference>
<accession>A0A2A2H2T0</accession>
<organism evidence="3 4">
    <name type="scientific">Methanobacterium bryantii</name>
    <dbReference type="NCBI Taxonomy" id="2161"/>
    <lineage>
        <taxon>Archaea</taxon>
        <taxon>Methanobacteriati</taxon>
        <taxon>Methanobacteriota</taxon>
        <taxon>Methanomada group</taxon>
        <taxon>Methanobacteria</taxon>
        <taxon>Methanobacteriales</taxon>
        <taxon>Methanobacteriaceae</taxon>
        <taxon>Methanobacterium</taxon>
    </lineage>
</organism>
<keyword evidence="1" id="KW-0472">Membrane</keyword>
<protein>
    <recommendedName>
        <fullName evidence="2">Calcineurin-like phosphoesterase domain-containing protein</fullName>
    </recommendedName>
</protein>
<evidence type="ECO:0000313" key="3">
    <source>
        <dbReference type="EMBL" id="PAV03610.1"/>
    </source>
</evidence>
<dbReference type="SUPFAM" id="SSF56300">
    <property type="entry name" value="Metallo-dependent phosphatases"/>
    <property type="match status" value="1"/>
</dbReference>
<dbReference type="PANTHER" id="PTHR43143:SF1">
    <property type="entry name" value="SERINE_THREONINE-PROTEIN PHOSPHATASE CPPED1"/>
    <property type="match status" value="1"/>
</dbReference>
<dbReference type="Proteomes" id="UP000217784">
    <property type="component" value="Unassembled WGS sequence"/>
</dbReference>
<gene>
    <name evidence="3" type="ORF">ASJ80_01155</name>
</gene>
<dbReference type="RefSeq" id="WP_069583918.1">
    <property type="nucleotide sequence ID" value="NZ_LMVM01000037.1"/>
</dbReference>
<dbReference type="Gene3D" id="3.60.21.10">
    <property type="match status" value="1"/>
</dbReference>
<comment type="caution">
    <text evidence="3">The sequence shown here is derived from an EMBL/GenBank/DDBJ whole genome shotgun (WGS) entry which is preliminary data.</text>
</comment>
<dbReference type="AlphaFoldDB" id="A0A2A2H2T0"/>
<dbReference type="Pfam" id="PF00149">
    <property type="entry name" value="Metallophos"/>
    <property type="match status" value="1"/>
</dbReference>
<feature type="transmembrane region" description="Helical" evidence="1">
    <location>
        <begin position="5"/>
        <end position="24"/>
    </location>
</feature>
<evidence type="ECO:0000259" key="2">
    <source>
        <dbReference type="Pfam" id="PF00149"/>
    </source>
</evidence>
<dbReference type="OrthoDB" id="99730at2157"/>
<keyword evidence="4" id="KW-1185">Reference proteome</keyword>
<feature type="domain" description="Calcineurin-like phosphoesterase" evidence="2">
    <location>
        <begin position="50"/>
        <end position="226"/>
    </location>
</feature>
<dbReference type="InterPro" id="IPR029052">
    <property type="entry name" value="Metallo-depent_PP-like"/>
</dbReference>